<accession>F8NLQ8</accession>
<organism evidence="11">
    <name type="scientific">Serpula lacrymans var. lacrymans (strain S7.9)</name>
    <name type="common">Dry rot fungus</name>
    <dbReference type="NCBI Taxonomy" id="578457"/>
    <lineage>
        <taxon>Eukaryota</taxon>
        <taxon>Fungi</taxon>
        <taxon>Dikarya</taxon>
        <taxon>Basidiomycota</taxon>
        <taxon>Agaricomycotina</taxon>
        <taxon>Agaricomycetes</taxon>
        <taxon>Agaricomycetidae</taxon>
        <taxon>Boletales</taxon>
        <taxon>Coniophorineae</taxon>
        <taxon>Serpulaceae</taxon>
        <taxon>Serpula</taxon>
    </lineage>
</organism>
<dbReference type="InterPro" id="IPR022125">
    <property type="entry name" value="U3snoRNP10_N"/>
</dbReference>
<dbReference type="KEGG" id="sla:SERLADRAFT_434531"/>
<sequence length="2092" mass="230190">MSSSLAAQLAASASLNTSLLLDRTGKRKQTESYLFTGRDADTHDLDSLHALASNAFVQLNSLSPAFSRVTKSGTDKTTVYTDFDQALFSDAARDLDRTMQTREANASLDRTLSTFFRLLGPWLMEAPAGKIIEWLVRRFRINEFNIDDTLALFLPYYESVHFAKMLSILHIKPNSQFSFLLPFKSSGIPLNRTALVTAMVDNADVGRFVAALLPNAMKGFASHRTLLAFNSATMHDFLARMPVLDEGSLAFVLPAFLTPLQSARGEPNAILGSYILLSTLSHKTPLTSAAMSAIIGAMANAAASKNAQNQSRQLTAHFVKSTVAICSPQEEVPAFNAGVEITCLKIPGLAEELCNALRYTGVEKFVLPLLEVLKTRVDEPPVTNLFSTIINASAAPNVIVRRTSAMLVQLAIHTPEESMSAVRGLLSLVHQRHFDVLRTVAEEVVLDDDEQESKKRVEQLLISFSVSHPWAQSTDVNEVVVASTSSTKEVRVHAVGKLYGILQEAEDGKDRVLEPADLTSIHSALLARIYDTQAGVLQALYASPARFLSILSAPSSDPESDSPLRNPKALLTTVIDQITRTSPGRAVLHEHLAFLGGPFVAAYPTFAKEIQEKAFFPYLLASKAKFRTALSVWEALKDCDTETRDEGWLRGCMDIWQELGLMGKRDKGSKQQKAQGKDEEDAEKLCTANLRVAAKIAENILASDSPTALTSALSKLQDPLSHGRALGYLVVRALLLCTGTEQQIAISDKVLRAMHLNNLDVLDVSCDKNGGLQKALDDQEVGMKATIKPGGRITLQVLQTSILALLPAIKRPDTNGLDWTADIAPDTDKVDDTGMRYVYLLRRLYTLAVASSNISSTHVSHSLLKALFLRLKDDSLAFLLGILISRSSVETADRVRIPALLHVLAFLRGHSATNAVDFQAVIPSLMYVLSDSHKDKRAKALVFECLKALGGEDAKKHVYGFDTIYGAQSADLQYLDYKDLSIYLTALAQQQDQVIQDASYLKVFHQQHFSNANAKYKRRVLCFLLSHVIACPSPAAKIALLRSIEDVADSSKSRLLFPHMKELAEKSDLLSESFGSTFNDYVTLLVAACLTVSAADLNDQKSDSAWPTFISSLRYHFQSNSPSSTRQLFSGALQNGLYNSLSFERQTEICNVLLQAGSEGGEAYLHSKALLGIILQDSHMISHLLSHHQPNVLESDPRATKRAKLDDVGHTDAAVGNIPSLTLLAEVLGTKDLPGSLDLISSVLETMSKVAHQDSQGASDTNYIVQMLMSAVENIANKIKEVPPRAIRLDILLELIRVSDNPQTFHQALLLMGSLARLTPDSVLHNVMPIFTFMGSNIFHRDDSYSFKVVQKTIESIVPVMASSLKTKYSDGLDLYVGSRDFLRIFTDACGHIPRHRRSNFFVHLVEVLGAHEFLAPVCMLLVDRTANRVSRQRPEEAQTSMALPISVLHHFSKPVQLYVSVETLQESLRLMSHVVDKMDPSPAFLEYYRDEEQPTPSSSILKRRAQALITFVGCVMQPSSPTEEVETVKGASTTALMALFIRLVTMEDSKTPESSLGDIYATTQQSMVKALNIMAVADFMVAVLTLLQSDEDRIQIGALELLTERLPRIQDKARRDSLETITLIIERIKHFITVQSGGALVVSALNALTALGKDMCPGEEAALAATLPSIIKIMRVRTAADTTLAVLPSLVLGLGPRIIPHFRDIVRECTLILQEGIKGQWKQSTTVDNALNTLQSLLSSLPAFWSKSELTPIIDIHLSCYTSAATTCPTTTLIKAIAKRIPAKALLPTVHDSWWSIDQSKKTDVDSISGFFFILKRSLHAAPRAEVLAQLRPTFKVFLDALDLRTISSTEVKKEETQVISAFLELVVKLNDSAFKPLFRRLYDWAFASDIDSKTRKVTFCRVYIALLEYFKGLMNPYMSLLLQPVCDMLKTSSDASIQDRVLLSCVLDMLIKSLDSDDGAFWRDDKLRQLVKPLVDQVATCIKSDVAEEKDLLVKVLSAVTGSVTDDALLKTINLDILMHTRSEDVRLRVYALSCVGTLWQEHGGKLLGFVAETATFIGECAEDENDTVVKEAHKLKSAVENIAGNINGL</sequence>
<dbReference type="GO" id="GO:0045943">
    <property type="term" value="P:positive regulation of transcription by RNA polymerase I"/>
    <property type="evidence" value="ECO:0007669"/>
    <property type="project" value="TreeGrafter"/>
</dbReference>
<comment type="function">
    <text evidence="8">Involved in nucleolar processing of pre-18S ribosomal RNA.</text>
</comment>
<dbReference type="EMBL" id="GL945430">
    <property type="protein sequence ID" value="EGO28610.1"/>
    <property type="molecule type" value="Genomic_DNA"/>
</dbReference>
<dbReference type="GO" id="GO:0034455">
    <property type="term" value="C:t-UTP complex"/>
    <property type="evidence" value="ECO:0007669"/>
    <property type="project" value="TreeGrafter"/>
</dbReference>
<evidence type="ECO:0000256" key="6">
    <source>
        <dbReference type="ARBA" id="ARBA00023242"/>
    </source>
</evidence>
<dbReference type="GO" id="GO:0030686">
    <property type="term" value="C:90S preribosome"/>
    <property type="evidence" value="ECO:0007669"/>
    <property type="project" value="TreeGrafter"/>
</dbReference>
<keyword evidence="7 8" id="KW-0687">Ribonucleoprotein</keyword>
<dbReference type="Pfam" id="PF12397">
    <property type="entry name" value="U3snoRNP10"/>
    <property type="match status" value="1"/>
</dbReference>
<dbReference type="SMART" id="SM01036">
    <property type="entry name" value="BP28CT"/>
    <property type="match status" value="1"/>
</dbReference>
<dbReference type="Pfam" id="PF08146">
    <property type="entry name" value="BP28CT"/>
    <property type="match status" value="1"/>
</dbReference>
<evidence type="ECO:0000256" key="2">
    <source>
        <dbReference type="ARBA" id="ARBA00010559"/>
    </source>
</evidence>
<keyword evidence="6 8" id="KW-0539">Nucleus</keyword>
<dbReference type="InterPro" id="IPR040191">
    <property type="entry name" value="UTP10"/>
</dbReference>
<comment type="similarity">
    <text evidence="2 8">Belongs to the HEATR1/UTP10 family.</text>
</comment>
<dbReference type="InterPro" id="IPR016024">
    <property type="entry name" value="ARM-type_fold"/>
</dbReference>
<dbReference type="OrthoDB" id="31183at2759"/>
<evidence type="ECO:0000256" key="4">
    <source>
        <dbReference type="ARBA" id="ARBA00022517"/>
    </source>
</evidence>
<dbReference type="Pfam" id="PF23243">
    <property type="entry name" value="HEAT_HEATR1"/>
    <property type="match status" value="1"/>
</dbReference>
<comment type="subcellular location">
    <subcellularLocation>
        <location evidence="1 8">Nucleus</location>
        <location evidence="1 8">Nucleolus</location>
    </subcellularLocation>
</comment>
<dbReference type="PANTHER" id="PTHR13457:SF1">
    <property type="entry name" value="HEAT REPEAT-CONTAINING PROTEIN 1"/>
    <property type="match status" value="1"/>
</dbReference>
<dbReference type="RefSeq" id="XP_007314809.1">
    <property type="nucleotide sequence ID" value="XM_007314747.1"/>
</dbReference>
<dbReference type="HOGENOM" id="CLU_001128_0_0_1"/>
<name>F8NLQ8_SERL9</name>
<dbReference type="SUPFAM" id="SSF48371">
    <property type="entry name" value="ARM repeat"/>
    <property type="match status" value="2"/>
</dbReference>
<evidence type="ECO:0000256" key="8">
    <source>
        <dbReference type="RuleBase" id="RU367065"/>
    </source>
</evidence>
<protein>
    <recommendedName>
        <fullName evidence="3 8">U3 small nucleolar RNA-associated protein 10</fullName>
    </recommendedName>
</protein>
<dbReference type="GO" id="GO:0030515">
    <property type="term" value="F:snoRNA binding"/>
    <property type="evidence" value="ECO:0007669"/>
    <property type="project" value="TreeGrafter"/>
</dbReference>
<proteinExistence type="inferred from homology"/>
<evidence type="ECO:0000313" key="10">
    <source>
        <dbReference type="EMBL" id="EGO28610.1"/>
    </source>
</evidence>
<reference evidence="11" key="1">
    <citation type="journal article" date="2011" name="Science">
        <title>The plant cell wall-decomposing machinery underlies the functional diversity of forest fungi.</title>
        <authorList>
            <person name="Eastwood D.C."/>
            <person name="Floudas D."/>
            <person name="Binder M."/>
            <person name="Majcherczyk A."/>
            <person name="Schneider P."/>
            <person name="Aerts A."/>
            <person name="Asiegbu F.O."/>
            <person name="Baker S.E."/>
            <person name="Barry K."/>
            <person name="Bendiksby M."/>
            <person name="Blumentritt M."/>
            <person name="Coutinho P.M."/>
            <person name="Cullen D."/>
            <person name="de Vries R.P."/>
            <person name="Gathman A."/>
            <person name="Goodell B."/>
            <person name="Henrissat B."/>
            <person name="Ihrmark K."/>
            <person name="Kauserud H."/>
            <person name="Kohler A."/>
            <person name="LaButti K."/>
            <person name="Lapidus A."/>
            <person name="Lavin J.L."/>
            <person name="Lee Y.-H."/>
            <person name="Lindquist E."/>
            <person name="Lilly W."/>
            <person name="Lucas S."/>
            <person name="Morin E."/>
            <person name="Murat C."/>
            <person name="Oguiza J.A."/>
            <person name="Park J."/>
            <person name="Pisabarro A.G."/>
            <person name="Riley R."/>
            <person name="Rosling A."/>
            <person name="Salamov A."/>
            <person name="Schmidt O."/>
            <person name="Schmutz J."/>
            <person name="Skrede I."/>
            <person name="Stenlid J."/>
            <person name="Wiebenga A."/>
            <person name="Xie X."/>
            <person name="Kuees U."/>
            <person name="Hibbett D.S."/>
            <person name="Hoffmeister D."/>
            <person name="Hoegberg N."/>
            <person name="Martin F."/>
            <person name="Grigoriev I.V."/>
            <person name="Watkinson S.C."/>
        </authorList>
    </citation>
    <scope>NUCLEOTIDE SEQUENCE [LARGE SCALE GENOMIC DNA]</scope>
    <source>
        <strain evidence="11">S7.9</strain>
    </source>
</reference>
<evidence type="ECO:0000256" key="5">
    <source>
        <dbReference type="ARBA" id="ARBA00022552"/>
    </source>
</evidence>
<keyword evidence="4 8" id="KW-0690">Ribosome biogenesis</keyword>
<dbReference type="PANTHER" id="PTHR13457">
    <property type="entry name" value="BAP28"/>
    <property type="match status" value="1"/>
</dbReference>
<dbReference type="GO" id="GO:0032040">
    <property type="term" value="C:small-subunit processome"/>
    <property type="evidence" value="ECO:0007669"/>
    <property type="project" value="TreeGrafter"/>
</dbReference>
<gene>
    <name evidence="10" type="ORF">SERLADRAFT_434531</name>
</gene>
<evidence type="ECO:0000256" key="1">
    <source>
        <dbReference type="ARBA" id="ARBA00004604"/>
    </source>
</evidence>
<feature type="domain" description="BP28 C-terminal" evidence="9">
    <location>
        <begin position="1825"/>
        <end position="1963"/>
    </location>
</feature>
<dbReference type="Proteomes" id="UP000008064">
    <property type="component" value="Unassembled WGS sequence"/>
</dbReference>
<evidence type="ECO:0000259" key="9">
    <source>
        <dbReference type="SMART" id="SM01036"/>
    </source>
</evidence>
<comment type="subunit">
    <text evidence="8">Component of the ribosomal small subunit (SSU) processome.</text>
</comment>
<dbReference type="InterPro" id="IPR012954">
    <property type="entry name" value="BP28_C_dom"/>
</dbReference>
<keyword evidence="5 8" id="KW-0698">rRNA processing</keyword>
<evidence type="ECO:0000256" key="3">
    <source>
        <dbReference type="ARBA" id="ARBA00015399"/>
    </source>
</evidence>
<evidence type="ECO:0000313" key="11">
    <source>
        <dbReference type="Proteomes" id="UP000008064"/>
    </source>
</evidence>
<dbReference type="GeneID" id="18814405"/>
<dbReference type="InterPro" id="IPR056473">
    <property type="entry name" value="HEAT_Utp10/HEAT1"/>
</dbReference>
<dbReference type="GO" id="GO:0000462">
    <property type="term" value="P:maturation of SSU-rRNA from tricistronic rRNA transcript (SSU-rRNA, 5.8S rRNA, LSU-rRNA)"/>
    <property type="evidence" value="ECO:0007669"/>
    <property type="project" value="TreeGrafter"/>
</dbReference>
<evidence type="ECO:0000256" key="7">
    <source>
        <dbReference type="ARBA" id="ARBA00023274"/>
    </source>
</evidence>